<proteinExistence type="predicted"/>
<feature type="transmembrane region" description="Helical" evidence="2">
    <location>
        <begin position="27"/>
        <end position="52"/>
    </location>
</feature>
<keyword evidence="2" id="KW-1133">Transmembrane helix</keyword>
<dbReference type="EMBL" id="JACCFQ010000002">
    <property type="protein sequence ID" value="NYJ18202.1"/>
    <property type="molecule type" value="Genomic_DNA"/>
</dbReference>
<dbReference type="Proteomes" id="UP000560069">
    <property type="component" value="Unassembled WGS sequence"/>
</dbReference>
<protein>
    <submittedName>
        <fullName evidence="3">Uncharacterized protein</fullName>
    </submittedName>
</protein>
<sequence>MTHTAREAPMGPEKKRQKRSANFRDRYYGVLFLCLTGSFAATLAVLVIPLLVIDTRGPSYVPGMALLVFLAALTVMLVSSLWLRWWPARQADLPAEVVHEALTPERSLVFSFCLVTAVANLNFAVAFNDAVLGILASAVVLGPLVTYAKHAGQLRILLEHGPMANPTDVGKLQQHNECLQLEIDTLKERLAAMERASVWQRLIRRYPQPQEHT</sequence>
<feature type="transmembrane region" description="Helical" evidence="2">
    <location>
        <begin position="64"/>
        <end position="86"/>
    </location>
</feature>
<keyword evidence="2" id="KW-0472">Membrane</keyword>
<dbReference type="RefSeq" id="WP_179443122.1">
    <property type="nucleotide sequence ID" value="NZ_BAAALK010000005.1"/>
</dbReference>
<keyword evidence="4" id="KW-1185">Reference proteome</keyword>
<organism evidence="3 4">
    <name type="scientific">Nesterenkonia sandarakina</name>
    <dbReference type="NCBI Taxonomy" id="272918"/>
    <lineage>
        <taxon>Bacteria</taxon>
        <taxon>Bacillati</taxon>
        <taxon>Actinomycetota</taxon>
        <taxon>Actinomycetes</taxon>
        <taxon>Micrococcales</taxon>
        <taxon>Micrococcaceae</taxon>
        <taxon>Nesterenkonia</taxon>
    </lineage>
</organism>
<accession>A0A7Z0J4A9</accession>
<evidence type="ECO:0000313" key="3">
    <source>
        <dbReference type="EMBL" id="NYJ18202.1"/>
    </source>
</evidence>
<feature type="transmembrane region" description="Helical" evidence="2">
    <location>
        <begin position="130"/>
        <end position="148"/>
    </location>
</feature>
<name>A0A7Z0J4A9_9MICC</name>
<reference evidence="3 4" key="1">
    <citation type="submission" date="2020-07" db="EMBL/GenBank/DDBJ databases">
        <title>Sequencing the genomes of 1000 actinobacteria strains.</title>
        <authorList>
            <person name="Klenk H.-P."/>
        </authorList>
    </citation>
    <scope>NUCLEOTIDE SEQUENCE [LARGE SCALE GENOMIC DNA]</scope>
    <source>
        <strain evidence="3 4">DSM 15664</strain>
    </source>
</reference>
<evidence type="ECO:0000256" key="1">
    <source>
        <dbReference type="SAM" id="Coils"/>
    </source>
</evidence>
<comment type="caution">
    <text evidence="3">The sequence shown here is derived from an EMBL/GenBank/DDBJ whole genome shotgun (WGS) entry which is preliminary data.</text>
</comment>
<evidence type="ECO:0000256" key="2">
    <source>
        <dbReference type="SAM" id="Phobius"/>
    </source>
</evidence>
<feature type="transmembrane region" description="Helical" evidence="2">
    <location>
        <begin position="107"/>
        <end position="124"/>
    </location>
</feature>
<gene>
    <name evidence="3" type="ORF">HNR11_002792</name>
</gene>
<dbReference type="AlphaFoldDB" id="A0A7Z0J4A9"/>
<evidence type="ECO:0000313" key="4">
    <source>
        <dbReference type="Proteomes" id="UP000560069"/>
    </source>
</evidence>
<keyword evidence="2" id="KW-0812">Transmembrane</keyword>
<keyword evidence="1" id="KW-0175">Coiled coil</keyword>
<feature type="coiled-coil region" evidence="1">
    <location>
        <begin position="169"/>
        <end position="196"/>
    </location>
</feature>